<protein>
    <recommendedName>
        <fullName evidence="9">WD repeat protein mio zinc-ribbon like domain-containing protein</fullName>
    </recommendedName>
</protein>
<dbReference type="InterPro" id="IPR031488">
    <property type="entry name" value="Zn_ribbon_mio"/>
</dbReference>
<evidence type="ECO:0000313" key="8">
    <source>
        <dbReference type="Proteomes" id="UP001140172"/>
    </source>
</evidence>
<dbReference type="CDD" id="cd16691">
    <property type="entry name" value="mRING-H2-C3H3C2_Mio"/>
    <property type="match status" value="1"/>
</dbReference>
<evidence type="ECO:0000259" key="6">
    <source>
        <dbReference type="Pfam" id="PF21719"/>
    </source>
</evidence>
<gene>
    <name evidence="7" type="ORF">GGI15_004608</name>
</gene>
<dbReference type="InterPro" id="IPR037593">
    <property type="entry name" value="MIOS/Sea4"/>
</dbReference>
<feature type="domain" description="MIOS-like alpha-solenoid" evidence="6">
    <location>
        <begin position="472"/>
        <end position="686"/>
    </location>
</feature>
<dbReference type="Gene3D" id="2.130.10.10">
    <property type="entry name" value="YVTN repeat-like/Quinoprotein amine dehydrogenase"/>
    <property type="match status" value="1"/>
</dbReference>
<accession>A0A9W8H5F9</accession>
<dbReference type="OrthoDB" id="341486at2759"/>
<dbReference type="InterPro" id="IPR036322">
    <property type="entry name" value="WD40_repeat_dom_sf"/>
</dbReference>
<dbReference type="SUPFAM" id="SSF50978">
    <property type="entry name" value="WD40 repeat-like"/>
    <property type="match status" value="1"/>
</dbReference>
<sequence length="1005" mass="104520">MAGLRTDTQAAPAMCWVAPSWRGHFAVGGESGVRVYRLAGESEQHAQAGGAVAAVEHLATPHAVTALASAHLDAAAAAGMLAVGTAAGAVHVQTRPEHGDGGEVVRVYAASGRACRALAFNAAHGRLLACGFGGGGSGVLPRVAMHDLSRGRDVRQLLHTADAQDVVATHVTSLAWVPGSVDDVLVATRGARGLVRLYDLRAASAGETVLHVTADGAAGYAGMVYDVQFDPFNSARYLAHDGCGRIGMWDLRWPARALHVAEVAVGRVQRVQYSPRRRGVVAALGGEGRVAVLGVSEFVDGRPGSAGVASAAGALEEARAREHWGEADGDAAAVAPAGLRVWSEHVAAVDAGAAHAGAFVWVPAAASQAAGRPEQLAVCGPGGARVLGLPTPLMAAFSCRGDLAVSTNWRALRGVAAASDAEMLALHAASAEVRELPAVDGGAGGNGGLRALRAPGDDAVQAAVARDVLVLMRQRALQGYGATADANARVAHAGLWRWVRDADIRRRSGAYYVAPRSDASFLGVLALLRLTRRQTQYLREHGAADAVAEPVCRGSRVGAGRALALAFCGWDLAGRVREKHVEALEAAGEFAAAAGTAFVYGDRRRCLLALERSAAQDHKLLSFMLRAQVDDAAPVAAAQADAPPDMFACAHLQMIFTFLVTRDWAHVLAAMQARAMPLATRLALALRHLGDAALMRYLGRVAREGVERGDLDALLVTGITGAPGRSVLQAYVDRTGDVQTAALVVCADPEDVAQGGDAGEQWIYAYRHLLNMWRMFTTRCLFDIAHGNAREAKGLARVSRVGEEVARRPADVRCTFCHQGLGYDVNKWRAAQVRAQKAAAMGDAAGVQPATPASAKAAGGPGLLAALPDPRMARDANAGGVPGVPGGPTGPMVAGAAMVAGSSGGEQQQQKSQSRLLYTICPKCGNSLPRCVVCRMTLGTPVVGAGASAEECVALGGDFAQWFSWCQTCGHGGHVSHMQAWFATHEKCPIPGCDTPVSLHYLPNK</sequence>
<evidence type="ECO:0000256" key="1">
    <source>
        <dbReference type="ARBA" id="ARBA00009713"/>
    </source>
</evidence>
<evidence type="ECO:0008006" key="9">
    <source>
        <dbReference type="Google" id="ProtNLM"/>
    </source>
</evidence>
<feature type="region of interest" description="Disordered" evidence="4">
    <location>
        <begin position="874"/>
        <end position="908"/>
    </location>
</feature>
<evidence type="ECO:0000256" key="4">
    <source>
        <dbReference type="SAM" id="MobiDB-lite"/>
    </source>
</evidence>
<dbReference type="Proteomes" id="UP001140172">
    <property type="component" value="Unassembled WGS sequence"/>
</dbReference>
<dbReference type="PANTHER" id="PTHR16453">
    <property type="entry name" value="WD40 DOMAIN-CONTAINING PROTEIN MIO FAMILY MEMBER"/>
    <property type="match status" value="1"/>
</dbReference>
<keyword evidence="2" id="KW-0853">WD repeat</keyword>
<keyword evidence="3" id="KW-0677">Repeat</keyword>
<dbReference type="AlphaFoldDB" id="A0A9W8H5F9"/>
<reference evidence="7" key="1">
    <citation type="submission" date="2022-07" db="EMBL/GenBank/DDBJ databases">
        <title>Phylogenomic reconstructions and comparative analyses of Kickxellomycotina fungi.</title>
        <authorList>
            <person name="Reynolds N.K."/>
            <person name="Stajich J.E."/>
            <person name="Barry K."/>
            <person name="Grigoriev I.V."/>
            <person name="Crous P."/>
            <person name="Smith M.E."/>
        </authorList>
    </citation>
    <scope>NUCLEOTIDE SEQUENCE</scope>
    <source>
        <strain evidence="7">BCRC 34489</strain>
    </source>
</reference>
<keyword evidence="8" id="KW-1185">Reference proteome</keyword>
<proteinExistence type="inferred from homology"/>
<evidence type="ECO:0000256" key="3">
    <source>
        <dbReference type="ARBA" id="ARBA00022737"/>
    </source>
</evidence>
<evidence type="ECO:0000256" key="2">
    <source>
        <dbReference type="ARBA" id="ARBA00022574"/>
    </source>
</evidence>
<dbReference type="EMBL" id="JANBUM010000438">
    <property type="protein sequence ID" value="KAJ2777139.1"/>
    <property type="molecule type" value="Genomic_DNA"/>
</dbReference>
<evidence type="ECO:0000313" key="7">
    <source>
        <dbReference type="EMBL" id="KAJ2777139.1"/>
    </source>
</evidence>
<evidence type="ECO:0000259" key="5">
    <source>
        <dbReference type="Pfam" id="PF17034"/>
    </source>
</evidence>
<dbReference type="PANTHER" id="PTHR16453:SF9">
    <property type="entry name" value="GATOR COMPLEX PROTEIN MIOS"/>
    <property type="match status" value="1"/>
</dbReference>
<comment type="similarity">
    <text evidence="1">Belongs to the WD repeat mio family.</text>
</comment>
<dbReference type="InterPro" id="IPR015943">
    <property type="entry name" value="WD40/YVTN_repeat-like_dom_sf"/>
</dbReference>
<feature type="domain" description="GATOR2 complex protein MIO zinc-ribbon like" evidence="5">
    <location>
        <begin position="910"/>
        <end position="995"/>
    </location>
</feature>
<name>A0A9W8H5F9_9FUNG</name>
<feature type="compositionally biased region" description="Gly residues" evidence="4">
    <location>
        <begin position="880"/>
        <end position="889"/>
    </location>
</feature>
<dbReference type="Pfam" id="PF21719">
    <property type="entry name" value="MIOS_a-sol"/>
    <property type="match status" value="1"/>
</dbReference>
<dbReference type="Pfam" id="PF17034">
    <property type="entry name" value="zinc_ribbon_16"/>
    <property type="match status" value="1"/>
</dbReference>
<dbReference type="GO" id="GO:0005737">
    <property type="term" value="C:cytoplasm"/>
    <property type="evidence" value="ECO:0007669"/>
    <property type="project" value="TreeGrafter"/>
</dbReference>
<organism evidence="7 8">
    <name type="scientific">Coemansia interrupta</name>
    <dbReference type="NCBI Taxonomy" id="1126814"/>
    <lineage>
        <taxon>Eukaryota</taxon>
        <taxon>Fungi</taxon>
        <taxon>Fungi incertae sedis</taxon>
        <taxon>Zoopagomycota</taxon>
        <taxon>Kickxellomycotina</taxon>
        <taxon>Kickxellomycetes</taxon>
        <taxon>Kickxellales</taxon>
        <taxon>Kickxellaceae</taxon>
        <taxon>Coemansia</taxon>
    </lineage>
</organism>
<comment type="caution">
    <text evidence="7">The sequence shown here is derived from an EMBL/GenBank/DDBJ whole genome shotgun (WGS) entry which is preliminary data.</text>
</comment>
<dbReference type="InterPro" id="IPR049092">
    <property type="entry name" value="MIOS_a-sol"/>
</dbReference>
<feature type="compositionally biased region" description="Low complexity" evidence="4">
    <location>
        <begin position="890"/>
        <end position="908"/>
    </location>
</feature>